<dbReference type="EMBL" id="PP949967">
    <property type="protein sequence ID" value="XDJ02330.1"/>
    <property type="molecule type" value="Genomic_DNA"/>
</dbReference>
<organism evidence="2">
    <name type="scientific">Pseudomonas phage KV2023</name>
    <dbReference type="NCBI Taxonomy" id="3234047"/>
    <lineage>
        <taxon>Viruses</taxon>
        <taxon>Duplodnaviria</taxon>
        <taxon>Heunggongvirae</taxon>
        <taxon>Uroviricota</taxon>
        <taxon>Caudoviricetes</taxon>
        <taxon>Bruynoghevirus</taxon>
    </lineage>
</organism>
<protein>
    <submittedName>
        <fullName evidence="2">Uncharacterized protein</fullName>
    </submittedName>
</protein>
<feature type="compositionally biased region" description="Basic and acidic residues" evidence="1">
    <location>
        <begin position="49"/>
        <end position="64"/>
    </location>
</feature>
<evidence type="ECO:0000313" key="2">
    <source>
        <dbReference type="EMBL" id="XDJ02330.1"/>
    </source>
</evidence>
<name>A0AB39C6P7_9CAUD</name>
<proteinExistence type="predicted"/>
<feature type="region of interest" description="Disordered" evidence="1">
    <location>
        <begin position="44"/>
        <end position="115"/>
    </location>
</feature>
<reference evidence="2" key="1">
    <citation type="submission" date="2024-06" db="EMBL/GenBank/DDBJ databases">
        <authorList>
            <person name="Kandhan P."/>
            <person name="Suresh D."/>
            <person name="Suresh A."/>
            <person name="Gopikrishnan V."/>
        </authorList>
    </citation>
    <scope>NUCLEOTIDE SEQUENCE</scope>
</reference>
<accession>A0AB39C6P7</accession>
<sequence>MPWRVIRVGMIVHSRISESMGNESRPWCTIRIAIWRWISSKMATGRHTWQSDKEQYNERDDRRQSSRSLPRYPEHLRTPRATCPEDAPQGDPGPCRLPTTPPRLHRGLQDSGGLG</sequence>
<evidence type="ECO:0000256" key="1">
    <source>
        <dbReference type="SAM" id="MobiDB-lite"/>
    </source>
</evidence>